<dbReference type="InterPro" id="IPR000719">
    <property type="entry name" value="Prot_kinase_dom"/>
</dbReference>
<dbReference type="OrthoDB" id="5125808at2"/>
<dbReference type="Proteomes" id="UP000244893">
    <property type="component" value="Unassembled WGS sequence"/>
</dbReference>
<evidence type="ECO:0000256" key="1">
    <source>
        <dbReference type="SAM" id="MobiDB-lite"/>
    </source>
</evidence>
<feature type="region of interest" description="Disordered" evidence="1">
    <location>
        <begin position="336"/>
        <end position="389"/>
    </location>
</feature>
<protein>
    <recommendedName>
        <fullName evidence="2">Protein kinase domain-containing protein</fullName>
    </recommendedName>
</protein>
<reference evidence="3 4" key="1">
    <citation type="submission" date="2018-05" db="EMBL/GenBank/DDBJ databases">
        <title>Amnibacterium sp. M8JJ-5, whole genome shotgun sequence.</title>
        <authorList>
            <person name="Tuo L."/>
        </authorList>
    </citation>
    <scope>NUCLEOTIDE SEQUENCE [LARGE SCALE GENOMIC DNA]</scope>
    <source>
        <strain evidence="3 4">M8JJ-5</strain>
    </source>
</reference>
<evidence type="ECO:0000259" key="2">
    <source>
        <dbReference type="PROSITE" id="PS50011"/>
    </source>
</evidence>
<evidence type="ECO:0000313" key="3">
    <source>
        <dbReference type="EMBL" id="PVZ94257.1"/>
    </source>
</evidence>
<feature type="domain" description="Protein kinase" evidence="2">
    <location>
        <begin position="49"/>
        <end position="348"/>
    </location>
</feature>
<organism evidence="3 4">
    <name type="scientific">Amnibacterium flavum</name>
    <dbReference type="NCBI Taxonomy" id="2173173"/>
    <lineage>
        <taxon>Bacteria</taxon>
        <taxon>Bacillati</taxon>
        <taxon>Actinomycetota</taxon>
        <taxon>Actinomycetes</taxon>
        <taxon>Micrococcales</taxon>
        <taxon>Microbacteriaceae</taxon>
        <taxon>Amnibacterium</taxon>
    </lineage>
</organism>
<dbReference type="AlphaFoldDB" id="A0A2V1HV99"/>
<dbReference type="PROSITE" id="PS50011">
    <property type="entry name" value="PROTEIN_KINASE_DOM"/>
    <property type="match status" value="1"/>
</dbReference>
<dbReference type="Gene3D" id="1.10.510.10">
    <property type="entry name" value="Transferase(Phosphotransferase) domain 1"/>
    <property type="match status" value="1"/>
</dbReference>
<dbReference type="GO" id="GO:0005524">
    <property type="term" value="F:ATP binding"/>
    <property type="evidence" value="ECO:0007669"/>
    <property type="project" value="InterPro"/>
</dbReference>
<accession>A0A2V1HV99</accession>
<dbReference type="InterPro" id="IPR011009">
    <property type="entry name" value="Kinase-like_dom_sf"/>
</dbReference>
<dbReference type="SUPFAM" id="SSF56112">
    <property type="entry name" value="Protein kinase-like (PK-like)"/>
    <property type="match status" value="1"/>
</dbReference>
<proteinExistence type="predicted"/>
<name>A0A2V1HV99_9MICO</name>
<dbReference type="SMART" id="SM00220">
    <property type="entry name" value="S_TKc"/>
    <property type="match status" value="1"/>
</dbReference>
<sequence length="490" mass="51099">MSEPPRLHGVDPRSSTGGLERRMRTGRRRRRPLQGAADQGGGMESVCGYRVLRDLGGGRRSEVMLARDADDRVVVLRLFGTDVAEGALMSQIGAARAVDCDHLLPLVDVATTAEGRVLLVTPWLAGGSLGELLATRGALSVAEAVGVLVAVLRAVEALHDAGWSHGRVHPSSVLLASDGTPVLAGLGDAAPLDEPTRVDDREGLAELATRILPDAEVRGIPRLLRERALREAELAVLASADPRPVSMTARSATPPDIRSLVAADSGTVETVSQRPSRLDPVLGWLGDSPVAASISDAWGRMRTTVGSVRRGVWLVAALSVSALIAAAVLIPQTGRPAEALSTDPSPRASIAAPEPAEGTRDATDRAAEPTAPSSPSSSAEPSESAIDGDDPLSALVALLDLRERCYDAGSVECLDGVDQAGSAAYDADASLVGRLESGAVRPPRLTTGHAPFVQRTGDSALVATTSVSVLLIRTEEGWRIRDTFDAPPDP</sequence>
<comment type="caution">
    <text evidence="3">The sequence shown here is derived from an EMBL/GenBank/DDBJ whole genome shotgun (WGS) entry which is preliminary data.</text>
</comment>
<feature type="region of interest" description="Disordered" evidence="1">
    <location>
        <begin position="1"/>
        <end position="42"/>
    </location>
</feature>
<dbReference type="GO" id="GO:0004672">
    <property type="term" value="F:protein kinase activity"/>
    <property type="evidence" value="ECO:0007669"/>
    <property type="project" value="InterPro"/>
</dbReference>
<feature type="compositionally biased region" description="Low complexity" evidence="1">
    <location>
        <begin position="368"/>
        <end position="385"/>
    </location>
</feature>
<gene>
    <name evidence="3" type="ORF">DDQ50_10975</name>
</gene>
<keyword evidence="4" id="KW-1185">Reference proteome</keyword>
<feature type="compositionally biased region" description="Basic and acidic residues" evidence="1">
    <location>
        <begin position="357"/>
        <end position="367"/>
    </location>
</feature>
<evidence type="ECO:0000313" key="4">
    <source>
        <dbReference type="Proteomes" id="UP000244893"/>
    </source>
</evidence>
<dbReference type="EMBL" id="QEOP01000002">
    <property type="protein sequence ID" value="PVZ94257.1"/>
    <property type="molecule type" value="Genomic_DNA"/>
</dbReference>
<feature type="compositionally biased region" description="Basic and acidic residues" evidence="1">
    <location>
        <begin position="1"/>
        <end position="11"/>
    </location>
</feature>
<dbReference type="Pfam" id="PF00069">
    <property type="entry name" value="Pkinase"/>
    <property type="match status" value="1"/>
</dbReference>